<evidence type="ECO:0000256" key="7">
    <source>
        <dbReference type="ARBA" id="ARBA00033409"/>
    </source>
</evidence>
<evidence type="ECO:0000313" key="10">
    <source>
        <dbReference type="EMBL" id="KTC84119.1"/>
    </source>
</evidence>
<proteinExistence type="inferred from homology"/>
<evidence type="ECO:0000256" key="2">
    <source>
        <dbReference type="ARBA" id="ARBA00007452"/>
    </source>
</evidence>
<keyword evidence="5 8" id="KW-0233">DNA recombination</keyword>
<dbReference type="AlphaFoldDB" id="A0A0W0SL22"/>
<dbReference type="NCBIfam" id="TIGR00613">
    <property type="entry name" value="reco"/>
    <property type="match status" value="1"/>
</dbReference>
<accession>A0A0W0SL22</accession>
<feature type="domain" description="DNA replication/recombination mediator RecO N-terminal" evidence="9">
    <location>
        <begin position="1"/>
        <end position="72"/>
    </location>
</feature>
<keyword evidence="4 8" id="KW-0227">DNA damage</keyword>
<dbReference type="Gene3D" id="1.20.1440.120">
    <property type="entry name" value="Recombination protein O, C-terminal domain"/>
    <property type="match status" value="1"/>
</dbReference>
<dbReference type="GO" id="GO:0043590">
    <property type="term" value="C:bacterial nucleoid"/>
    <property type="evidence" value="ECO:0007669"/>
    <property type="project" value="TreeGrafter"/>
</dbReference>
<dbReference type="PANTHER" id="PTHR33991">
    <property type="entry name" value="DNA REPAIR PROTEIN RECO"/>
    <property type="match status" value="1"/>
</dbReference>
<dbReference type="InterPro" id="IPR022572">
    <property type="entry name" value="DNA_rep/recomb_RecO_N"/>
</dbReference>
<evidence type="ECO:0000313" key="11">
    <source>
        <dbReference type="Proteomes" id="UP000054742"/>
    </source>
</evidence>
<dbReference type="PATRIC" id="fig|29422.6.peg.1566"/>
<dbReference type="InterPro" id="IPR037278">
    <property type="entry name" value="ARFGAP/RecO"/>
</dbReference>
<gene>
    <name evidence="8 10" type="primary">recO</name>
    <name evidence="10" type="ORF">Lbru_1480</name>
</gene>
<evidence type="ECO:0000256" key="3">
    <source>
        <dbReference type="ARBA" id="ARBA00021310"/>
    </source>
</evidence>
<comment type="similarity">
    <text evidence="2 8">Belongs to the RecO family.</text>
</comment>
<keyword evidence="11" id="KW-1185">Reference proteome</keyword>
<dbReference type="PANTHER" id="PTHR33991:SF1">
    <property type="entry name" value="DNA REPAIR PROTEIN RECO"/>
    <property type="match status" value="1"/>
</dbReference>
<evidence type="ECO:0000256" key="4">
    <source>
        <dbReference type="ARBA" id="ARBA00022763"/>
    </source>
</evidence>
<sequence>MTAETLEAWVLHKRPSGDTSVRATFFTREKGIVNCLCKGGRTPKKQAILQAFTPLWLSVEARKEWYYVRQFENTSAALDIKGNALFAGLYLNELLYYTLSPHDAHPDLYEVYVQTLQGLIIVTDNLAIEVLLRRFEWALLLACGQGISLTEEAHSANLIDGDKSYRFIVNEGFLPAKAGLAGKDILALSQGHLDDINVLKTAKLIMRQAIDHLLGGKTLKSRALYAQKKS</sequence>
<dbReference type="HAMAP" id="MF_00201">
    <property type="entry name" value="RecO"/>
    <property type="match status" value="1"/>
</dbReference>
<name>A0A0W0SL22_9GAMM</name>
<organism evidence="10 11">
    <name type="scientific">Legionella brunensis</name>
    <dbReference type="NCBI Taxonomy" id="29422"/>
    <lineage>
        <taxon>Bacteria</taxon>
        <taxon>Pseudomonadati</taxon>
        <taxon>Pseudomonadota</taxon>
        <taxon>Gammaproteobacteria</taxon>
        <taxon>Legionellales</taxon>
        <taxon>Legionellaceae</taxon>
        <taxon>Legionella</taxon>
    </lineage>
</organism>
<dbReference type="Gene3D" id="2.40.50.140">
    <property type="entry name" value="Nucleic acid-binding proteins"/>
    <property type="match status" value="1"/>
</dbReference>
<comment type="caution">
    <text evidence="10">The sequence shown here is derived from an EMBL/GenBank/DDBJ whole genome shotgun (WGS) entry which is preliminary data.</text>
</comment>
<dbReference type="GO" id="GO:0006310">
    <property type="term" value="P:DNA recombination"/>
    <property type="evidence" value="ECO:0007669"/>
    <property type="project" value="UniProtKB-UniRule"/>
</dbReference>
<evidence type="ECO:0000256" key="6">
    <source>
        <dbReference type="ARBA" id="ARBA00023204"/>
    </source>
</evidence>
<dbReference type="Pfam" id="PF11967">
    <property type="entry name" value="RecO_N"/>
    <property type="match status" value="1"/>
</dbReference>
<dbReference type="Pfam" id="PF02565">
    <property type="entry name" value="RecO_C"/>
    <property type="match status" value="1"/>
</dbReference>
<evidence type="ECO:0000259" key="9">
    <source>
        <dbReference type="Pfam" id="PF11967"/>
    </source>
</evidence>
<protein>
    <recommendedName>
        <fullName evidence="3 8">DNA repair protein RecO</fullName>
    </recommendedName>
    <alternativeName>
        <fullName evidence="7 8">Recombination protein O</fullName>
    </alternativeName>
</protein>
<evidence type="ECO:0000256" key="5">
    <source>
        <dbReference type="ARBA" id="ARBA00023172"/>
    </source>
</evidence>
<evidence type="ECO:0000256" key="8">
    <source>
        <dbReference type="HAMAP-Rule" id="MF_00201"/>
    </source>
</evidence>
<reference evidence="10 11" key="1">
    <citation type="submission" date="2015-11" db="EMBL/GenBank/DDBJ databases">
        <title>Genomic analysis of 38 Legionella species identifies large and diverse effector repertoires.</title>
        <authorList>
            <person name="Burstein D."/>
            <person name="Amaro F."/>
            <person name="Zusman T."/>
            <person name="Lifshitz Z."/>
            <person name="Cohen O."/>
            <person name="Gilbert J.A."/>
            <person name="Pupko T."/>
            <person name="Shuman H.A."/>
            <person name="Segal G."/>
        </authorList>
    </citation>
    <scope>NUCLEOTIDE SEQUENCE [LARGE SCALE GENOMIC DNA]</scope>
    <source>
        <strain evidence="10 11">ATCC 43878</strain>
    </source>
</reference>
<dbReference type="RefSeq" id="WP_058441551.1">
    <property type="nucleotide sequence ID" value="NZ_CAAAHU010000003.1"/>
</dbReference>
<dbReference type="SUPFAM" id="SSF57863">
    <property type="entry name" value="ArfGap/RecO-like zinc finger"/>
    <property type="match status" value="1"/>
</dbReference>
<dbReference type="STRING" id="29422.Lbru_1480"/>
<dbReference type="InterPro" id="IPR012340">
    <property type="entry name" value="NA-bd_OB-fold"/>
</dbReference>
<evidence type="ECO:0000256" key="1">
    <source>
        <dbReference type="ARBA" id="ARBA00003065"/>
    </source>
</evidence>
<dbReference type="InterPro" id="IPR003717">
    <property type="entry name" value="RecO"/>
</dbReference>
<keyword evidence="6 8" id="KW-0234">DNA repair</keyword>
<dbReference type="InterPro" id="IPR042242">
    <property type="entry name" value="RecO_C"/>
</dbReference>
<comment type="function">
    <text evidence="1 8">Involved in DNA repair and RecF pathway recombination.</text>
</comment>
<dbReference type="OrthoDB" id="9804792at2"/>
<dbReference type="Proteomes" id="UP000054742">
    <property type="component" value="Unassembled WGS sequence"/>
</dbReference>
<dbReference type="SUPFAM" id="SSF50249">
    <property type="entry name" value="Nucleic acid-binding proteins"/>
    <property type="match status" value="1"/>
</dbReference>
<dbReference type="GO" id="GO:0006302">
    <property type="term" value="P:double-strand break repair"/>
    <property type="evidence" value="ECO:0007669"/>
    <property type="project" value="TreeGrafter"/>
</dbReference>
<dbReference type="EMBL" id="LNXV01000011">
    <property type="protein sequence ID" value="KTC84119.1"/>
    <property type="molecule type" value="Genomic_DNA"/>
</dbReference>